<feature type="transmembrane region" description="Helical" evidence="1">
    <location>
        <begin position="154"/>
        <end position="174"/>
    </location>
</feature>
<name>A0ABQ0G7C5_9PEZI</name>
<keyword evidence="1" id="KW-0472">Membrane</keyword>
<dbReference type="Proteomes" id="UP001628179">
    <property type="component" value="Unassembled WGS sequence"/>
</dbReference>
<keyword evidence="1" id="KW-1133">Transmembrane helix</keyword>
<organism evidence="2 3">
    <name type="scientific">Madurella fahalii</name>
    <dbReference type="NCBI Taxonomy" id="1157608"/>
    <lineage>
        <taxon>Eukaryota</taxon>
        <taxon>Fungi</taxon>
        <taxon>Dikarya</taxon>
        <taxon>Ascomycota</taxon>
        <taxon>Pezizomycotina</taxon>
        <taxon>Sordariomycetes</taxon>
        <taxon>Sordariomycetidae</taxon>
        <taxon>Sordariales</taxon>
        <taxon>Sordariales incertae sedis</taxon>
        <taxon>Madurella</taxon>
    </lineage>
</organism>
<keyword evidence="3" id="KW-1185">Reference proteome</keyword>
<feature type="transmembrane region" description="Helical" evidence="1">
    <location>
        <begin position="12"/>
        <end position="33"/>
    </location>
</feature>
<sequence length="188" mass="20294">MYRPKHFRWKLMHVSGIIAHFGLTIAAAISYIYTLGFDTAPVERSSTNVTSVNTNPCSFALMGGFGHWGSFDVAVRTLLITCLIVGSLGAIINIIIFILLLATEVNKVTLTEGEQYWRKQIVTFFGCLLNLVLGGAGGALAGTLGVKTTESKSLIAPIIWALIQAPLSLVMAVCDAVKNHREGKDLLD</sequence>
<evidence type="ECO:0000313" key="3">
    <source>
        <dbReference type="Proteomes" id="UP001628179"/>
    </source>
</evidence>
<evidence type="ECO:0000256" key="1">
    <source>
        <dbReference type="SAM" id="Phobius"/>
    </source>
</evidence>
<dbReference type="RefSeq" id="XP_070915394.1">
    <property type="nucleotide sequence ID" value="XM_071059293.1"/>
</dbReference>
<feature type="transmembrane region" description="Helical" evidence="1">
    <location>
        <begin position="121"/>
        <end position="142"/>
    </location>
</feature>
<dbReference type="EMBL" id="BAAFSV010000002">
    <property type="protein sequence ID" value="GAB1313663.1"/>
    <property type="molecule type" value="Genomic_DNA"/>
</dbReference>
<evidence type="ECO:0000313" key="2">
    <source>
        <dbReference type="EMBL" id="GAB1313663.1"/>
    </source>
</evidence>
<accession>A0ABQ0G7C5</accession>
<feature type="transmembrane region" description="Helical" evidence="1">
    <location>
        <begin position="78"/>
        <end position="101"/>
    </location>
</feature>
<dbReference type="GeneID" id="98174616"/>
<keyword evidence="1" id="KW-0812">Transmembrane</keyword>
<gene>
    <name evidence="2" type="ORF">MFIFM68171_03873</name>
</gene>
<protein>
    <submittedName>
        <fullName evidence="2">Uncharacterized protein</fullName>
    </submittedName>
</protein>
<reference evidence="2 3" key="1">
    <citation type="submission" date="2024-09" db="EMBL/GenBank/DDBJ databases">
        <title>Itraconazole resistance in Madurella fahalii resulting from another homologue of gene encoding cytochrome P450 14-alpha sterol demethylase (CYP51).</title>
        <authorList>
            <person name="Yoshioka I."/>
            <person name="Fahal A.H."/>
            <person name="Kaneko S."/>
            <person name="Yaguchi T."/>
        </authorList>
    </citation>
    <scope>NUCLEOTIDE SEQUENCE [LARGE SCALE GENOMIC DNA]</scope>
    <source>
        <strain evidence="2 3">IFM 68171</strain>
    </source>
</reference>
<proteinExistence type="predicted"/>
<comment type="caution">
    <text evidence="2">The sequence shown here is derived from an EMBL/GenBank/DDBJ whole genome shotgun (WGS) entry which is preliminary data.</text>
</comment>